<dbReference type="PANTHER" id="PTHR18849">
    <property type="entry name" value="LEUCINE RICH REPEAT PROTEIN"/>
    <property type="match status" value="1"/>
</dbReference>
<accession>A0A9D3YLI1</accession>
<name>A0A9D3YLI1_DREPO</name>
<organism evidence="3 4">
    <name type="scientific">Dreissena polymorpha</name>
    <name type="common">Zebra mussel</name>
    <name type="synonym">Mytilus polymorpha</name>
    <dbReference type="NCBI Taxonomy" id="45954"/>
    <lineage>
        <taxon>Eukaryota</taxon>
        <taxon>Metazoa</taxon>
        <taxon>Spiralia</taxon>
        <taxon>Lophotrochozoa</taxon>
        <taxon>Mollusca</taxon>
        <taxon>Bivalvia</taxon>
        <taxon>Autobranchia</taxon>
        <taxon>Heteroconchia</taxon>
        <taxon>Euheterodonta</taxon>
        <taxon>Imparidentia</taxon>
        <taxon>Neoheterodontei</taxon>
        <taxon>Myida</taxon>
        <taxon>Dreissenoidea</taxon>
        <taxon>Dreissenidae</taxon>
        <taxon>Dreissena</taxon>
    </lineage>
</organism>
<dbReference type="Proteomes" id="UP000828390">
    <property type="component" value="Unassembled WGS sequence"/>
</dbReference>
<reference evidence="3" key="1">
    <citation type="journal article" date="2019" name="bioRxiv">
        <title>The Genome of the Zebra Mussel, Dreissena polymorpha: A Resource for Invasive Species Research.</title>
        <authorList>
            <person name="McCartney M.A."/>
            <person name="Auch B."/>
            <person name="Kono T."/>
            <person name="Mallez S."/>
            <person name="Zhang Y."/>
            <person name="Obille A."/>
            <person name="Becker A."/>
            <person name="Abrahante J.E."/>
            <person name="Garbe J."/>
            <person name="Badalamenti J.P."/>
            <person name="Herman A."/>
            <person name="Mangelson H."/>
            <person name="Liachko I."/>
            <person name="Sullivan S."/>
            <person name="Sone E.D."/>
            <person name="Koren S."/>
            <person name="Silverstein K.A.T."/>
            <person name="Beckman K.B."/>
            <person name="Gohl D.M."/>
        </authorList>
    </citation>
    <scope>NUCLEOTIDE SEQUENCE</scope>
    <source>
        <strain evidence="3">Duluth1</strain>
        <tissue evidence="3">Whole animal</tissue>
    </source>
</reference>
<comment type="caution">
    <text evidence="3">The sequence shown here is derived from an EMBL/GenBank/DDBJ whole genome shotgun (WGS) entry which is preliminary data.</text>
</comment>
<evidence type="ECO:0000256" key="1">
    <source>
        <dbReference type="ARBA" id="ARBA00022614"/>
    </source>
</evidence>
<gene>
    <name evidence="3" type="ORF">DPMN_076443</name>
</gene>
<evidence type="ECO:0008006" key="5">
    <source>
        <dbReference type="Google" id="ProtNLM"/>
    </source>
</evidence>
<dbReference type="SUPFAM" id="SSF54236">
    <property type="entry name" value="Ubiquitin-like"/>
    <property type="match status" value="1"/>
</dbReference>
<dbReference type="AlphaFoldDB" id="A0A9D3YLI1"/>
<dbReference type="SUPFAM" id="SSF52058">
    <property type="entry name" value="L domain-like"/>
    <property type="match status" value="1"/>
</dbReference>
<dbReference type="InterPro" id="IPR032675">
    <property type="entry name" value="LRR_dom_sf"/>
</dbReference>
<protein>
    <recommendedName>
        <fullName evidence="5">Tubulin-specific chaperone cofactor E-like protein</fullName>
    </recommendedName>
</protein>
<evidence type="ECO:0000256" key="2">
    <source>
        <dbReference type="ARBA" id="ARBA00022737"/>
    </source>
</evidence>
<evidence type="ECO:0000313" key="3">
    <source>
        <dbReference type="EMBL" id="KAH3701455.1"/>
    </source>
</evidence>
<keyword evidence="4" id="KW-1185">Reference proteome</keyword>
<sequence length="418" mass="48244">MRTLTEAIKEKYEDTGLDTDSAVGMVKVYAPRKRNISSSSDDLQLPPRLTMDYENIDSVGDETSLSHMCRYVKELDLTKNCMKDWKQVFKVLELIPQLVFLNMTSNDLSKDTLPADCQGRSFHYLETLILNNTNVTWDELSTILPCFPSLQELHLSMNQYSSVEIPSGFCHPTLVRLYMNDCDISDWHNFSKLGQAFPNLVSMTIIDCNIKVLPDEASFTEFSALTCLNLSHSNFETWEEIDKFRRFPVLSSLRITGVPFLEETEAFVRRQQLIARLPNVTQLNGSNISDTEREDAERAFIRLYMETDHPPERYATLEKKYGRLDPLANVDLSISRSMNLLVKFEDKSEFMDINLHQTFGELKKILRNFTQVPPSQFVVYYVEMFEGNPKDTRKLVLPNLSLLSLNMKIGDEIHIDRK</sequence>
<evidence type="ECO:0000313" key="4">
    <source>
        <dbReference type="Proteomes" id="UP000828390"/>
    </source>
</evidence>
<dbReference type="Gene3D" id="3.80.10.10">
    <property type="entry name" value="Ribonuclease Inhibitor"/>
    <property type="match status" value="2"/>
</dbReference>
<reference evidence="3" key="2">
    <citation type="submission" date="2020-11" db="EMBL/GenBank/DDBJ databases">
        <authorList>
            <person name="McCartney M.A."/>
            <person name="Auch B."/>
            <person name="Kono T."/>
            <person name="Mallez S."/>
            <person name="Becker A."/>
            <person name="Gohl D.M."/>
            <person name="Silverstein K.A.T."/>
            <person name="Koren S."/>
            <person name="Bechman K.B."/>
            <person name="Herman A."/>
            <person name="Abrahante J.E."/>
            <person name="Garbe J."/>
        </authorList>
    </citation>
    <scope>NUCLEOTIDE SEQUENCE</scope>
    <source>
        <strain evidence="3">Duluth1</strain>
        <tissue evidence="3">Whole animal</tissue>
    </source>
</reference>
<dbReference type="InterPro" id="IPR029071">
    <property type="entry name" value="Ubiquitin-like_domsf"/>
</dbReference>
<dbReference type="PANTHER" id="PTHR18849:SF0">
    <property type="entry name" value="CILIA- AND FLAGELLA-ASSOCIATED PROTEIN 410-RELATED"/>
    <property type="match status" value="1"/>
</dbReference>
<dbReference type="EMBL" id="JAIWYP010000015">
    <property type="protein sequence ID" value="KAH3701455.1"/>
    <property type="molecule type" value="Genomic_DNA"/>
</dbReference>
<keyword evidence="2" id="KW-0677">Repeat</keyword>
<proteinExistence type="predicted"/>
<keyword evidence="1" id="KW-0433">Leucine-rich repeat</keyword>